<dbReference type="EMBL" id="CP016793">
    <property type="protein sequence ID" value="ANZ42987.1"/>
    <property type="molecule type" value="Genomic_DNA"/>
</dbReference>
<evidence type="ECO:0000259" key="2">
    <source>
        <dbReference type="PROSITE" id="PS50937"/>
    </source>
</evidence>
<dbReference type="RefSeq" id="WP_065921309.1">
    <property type="nucleotide sequence ID" value="NZ_CP016793.1"/>
</dbReference>
<reference evidence="3 4" key="1">
    <citation type="submission" date="2016-07" db="EMBL/GenBank/DDBJ databases">
        <title>Complete genome sequence of the Lentzea guizhouensis DHS C013.</title>
        <authorList>
            <person name="Cao C."/>
        </authorList>
    </citation>
    <scope>NUCLEOTIDE SEQUENCE [LARGE SCALE GENOMIC DNA]</scope>
    <source>
        <strain evidence="3 4">DHS C013</strain>
    </source>
</reference>
<dbReference type="InterPro" id="IPR009061">
    <property type="entry name" value="DNA-bd_dom_put_sf"/>
</dbReference>
<dbReference type="STRING" id="1586287.BBK82_24065"/>
<dbReference type="PANTHER" id="PTHR30204">
    <property type="entry name" value="REDOX-CYCLING DRUG-SENSING TRANSCRIPTIONAL ACTIVATOR SOXR"/>
    <property type="match status" value="1"/>
</dbReference>
<dbReference type="GO" id="GO:0003700">
    <property type="term" value="F:DNA-binding transcription factor activity"/>
    <property type="evidence" value="ECO:0007669"/>
    <property type="project" value="InterPro"/>
</dbReference>
<accession>A0A1B2HZ53</accession>
<dbReference type="SUPFAM" id="SSF46955">
    <property type="entry name" value="Putative DNA-binding domain"/>
    <property type="match status" value="1"/>
</dbReference>
<sequence length="131" mass="14033">MRIGDLARRTGVSQRLLRYYEEQDLLTPTRLPSGYREYTEDDVLRVAHIRNLLAAGLSTATIADVLPCMGVDGERLIASICPELVDELLVERARISESIAALVAAQSALDTIINARPAASSPAEPAAAGSS</sequence>
<name>A0A1B2HZ53_9PSEU</name>
<dbReference type="KEGG" id="led:BBK82_24065"/>
<dbReference type="PANTHER" id="PTHR30204:SF97">
    <property type="entry name" value="MERR FAMILY REGULATORY PROTEIN"/>
    <property type="match status" value="1"/>
</dbReference>
<protein>
    <submittedName>
        <fullName evidence="3">MerR family transcriptional regulator</fullName>
    </submittedName>
</protein>
<evidence type="ECO:0000313" key="3">
    <source>
        <dbReference type="EMBL" id="ANZ42987.1"/>
    </source>
</evidence>
<dbReference type="Gene3D" id="1.10.1660.10">
    <property type="match status" value="1"/>
</dbReference>
<keyword evidence="4" id="KW-1185">Reference proteome</keyword>
<keyword evidence="1" id="KW-0238">DNA-binding</keyword>
<dbReference type="Proteomes" id="UP000093053">
    <property type="component" value="Chromosome"/>
</dbReference>
<dbReference type="Pfam" id="PF13411">
    <property type="entry name" value="MerR_1"/>
    <property type="match status" value="1"/>
</dbReference>
<dbReference type="InterPro" id="IPR000551">
    <property type="entry name" value="MerR-type_HTH_dom"/>
</dbReference>
<proteinExistence type="predicted"/>
<feature type="domain" description="HTH merR-type" evidence="2">
    <location>
        <begin position="1"/>
        <end position="68"/>
    </location>
</feature>
<dbReference type="OrthoDB" id="4567915at2"/>
<dbReference type="CDD" id="cd01282">
    <property type="entry name" value="HTH_MerR-like_sg3"/>
    <property type="match status" value="1"/>
</dbReference>
<evidence type="ECO:0000256" key="1">
    <source>
        <dbReference type="ARBA" id="ARBA00023125"/>
    </source>
</evidence>
<dbReference type="PRINTS" id="PR00040">
    <property type="entry name" value="HTHMERR"/>
</dbReference>
<dbReference type="AlphaFoldDB" id="A0A1B2HZ53"/>
<organism evidence="3 4">
    <name type="scientific">Lentzea guizhouensis</name>
    <dbReference type="NCBI Taxonomy" id="1586287"/>
    <lineage>
        <taxon>Bacteria</taxon>
        <taxon>Bacillati</taxon>
        <taxon>Actinomycetota</taxon>
        <taxon>Actinomycetes</taxon>
        <taxon>Pseudonocardiales</taxon>
        <taxon>Pseudonocardiaceae</taxon>
        <taxon>Lentzea</taxon>
    </lineage>
</organism>
<dbReference type="PROSITE" id="PS00552">
    <property type="entry name" value="HTH_MERR_1"/>
    <property type="match status" value="1"/>
</dbReference>
<dbReference type="SMART" id="SM00422">
    <property type="entry name" value="HTH_MERR"/>
    <property type="match status" value="1"/>
</dbReference>
<evidence type="ECO:0000313" key="4">
    <source>
        <dbReference type="Proteomes" id="UP000093053"/>
    </source>
</evidence>
<dbReference type="PROSITE" id="PS50937">
    <property type="entry name" value="HTH_MERR_2"/>
    <property type="match status" value="1"/>
</dbReference>
<dbReference type="InterPro" id="IPR047057">
    <property type="entry name" value="MerR_fam"/>
</dbReference>
<dbReference type="GO" id="GO:0003677">
    <property type="term" value="F:DNA binding"/>
    <property type="evidence" value="ECO:0007669"/>
    <property type="project" value="UniProtKB-KW"/>
</dbReference>
<gene>
    <name evidence="3" type="ORF">BBK82_24065</name>
</gene>